<dbReference type="InterPro" id="IPR036047">
    <property type="entry name" value="F-box-like_dom_sf"/>
</dbReference>
<evidence type="ECO:0000259" key="1">
    <source>
        <dbReference type="Pfam" id="PF00646"/>
    </source>
</evidence>
<dbReference type="CDD" id="cd09917">
    <property type="entry name" value="F-box_SF"/>
    <property type="match status" value="1"/>
</dbReference>
<comment type="caution">
    <text evidence="2">The sequence shown here is derived from an EMBL/GenBank/DDBJ whole genome shotgun (WGS) entry which is preliminary data.</text>
</comment>
<dbReference type="AlphaFoldDB" id="A0A8H6WQ63"/>
<accession>A0A8H6WQ63</accession>
<evidence type="ECO:0000313" key="2">
    <source>
        <dbReference type="EMBL" id="KAF7320499.1"/>
    </source>
</evidence>
<feature type="domain" description="F-box" evidence="1">
    <location>
        <begin position="114"/>
        <end position="151"/>
    </location>
</feature>
<dbReference type="OrthoDB" id="2979931at2759"/>
<protein>
    <submittedName>
        <fullName evidence="2">F-box domain-containing protein</fullName>
    </submittedName>
</protein>
<gene>
    <name evidence="2" type="ORF">HMN09_00133400</name>
</gene>
<name>A0A8H6WQ63_MYCCL</name>
<dbReference type="Proteomes" id="UP000613580">
    <property type="component" value="Unassembled WGS sequence"/>
</dbReference>
<sequence length="624" mass="69200">MQDLPTPHSDSPFLATRFQSSSRQLGVLFLVGGNVDDSASSENVFALEVDVVSTMDVGSKKRRCQMTRRITNARPLVLPPSCRFREAVNPLAVATRSGQTLPRTSMSNPRPLLDILPVELWEIILAEMSDEDLLRFSGVSSQLNELCIRLYLARHRLHLDDALGSALNISGQDHSILLRALARYRQISVERLNVKFPESGHKDLEGVRLLLGKARELQHLTLTFPDAHLVSRDPEVMRGLRVALAQAALRTEIVIVYYRHAFFTCLPLDVAHWSIHNNRFNPPSLDPIFNTQKKLHTTWHTTTVCHDGTLVTVPQLRNIRTVDLDVVAAEGVSIIMFDAPAVAEFVLADGLASSLHPYMATFLRHGILPRLRNVSITTPSVDAGALRAFLTNHPWVATIEFTGRGSGSKARLLVDPPLEHPGIREIHTRTEMGATSVAGGLLRGLCLSPKLRIAGFHFELPHSENSAPDTDSLLEDFEALARRPPEAGYQPWGFELLIAVNEETPDTTRMSSTLFSSWSIMRSQEAARLGAVLAWTSQIAFIGVAARLKCVRAVRLKLPRALNSQDIVGIARWLASLPGLVELALQYPRKAGQSVGKKELEARERVLREMKDRLQNIHCTSTVA</sequence>
<organism evidence="2 3">
    <name type="scientific">Mycena chlorophos</name>
    <name type="common">Agaric fungus</name>
    <name type="synonym">Agaricus chlorophos</name>
    <dbReference type="NCBI Taxonomy" id="658473"/>
    <lineage>
        <taxon>Eukaryota</taxon>
        <taxon>Fungi</taxon>
        <taxon>Dikarya</taxon>
        <taxon>Basidiomycota</taxon>
        <taxon>Agaricomycotina</taxon>
        <taxon>Agaricomycetes</taxon>
        <taxon>Agaricomycetidae</taxon>
        <taxon>Agaricales</taxon>
        <taxon>Marasmiineae</taxon>
        <taxon>Mycenaceae</taxon>
        <taxon>Mycena</taxon>
    </lineage>
</organism>
<dbReference type="InterPro" id="IPR001810">
    <property type="entry name" value="F-box_dom"/>
</dbReference>
<dbReference type="SUPFAM" id="SSF81383">
    <property type="entry name" value="F-box domain"/>
    <property type="match status" value="1"/>
</dbReference>
<dbReference type="EMBL" id="JACAZE010000002">
    <property type="protein sequence ID" value="KAF7320499.1"/>
    <property type="molecule type" value="Genomic_DNA"/>
</dbReference>
<keyword evidence="3" id="KW-1185">Reference proteome</keyword>
<reference evidence="2" key="1">
    <citation type="submission" date="2020-05" db="EMBL/GenBank/DDBJ databases">
        <title>Mycena genomes resolve the evolution of fungal bioluminescence.</title>
        <authorList>
            <person name="Tsai I.J."/>
        </authorList>
    </citation>
    <scope>NUCLEOTIDE SEQUENCE</scope>
    <source>
        <strain evidence="2">110903Hualien_Pintung</strain>
    </source>
</reference>
<evidence type="ECO:0000313" key="3">
    <source>
        <dbReference type="Proteomes" id="UP000613580"/>
    </source>
</evidence>
<proteinExistence type="predicted"/>
<dbReference type="Pfam" id="PF00646">
    <property type="entry name" value="F-box"/>
    <property type="match status" value="1"/>
</dbReference>